<evidence type="ECO:0000313" key="9">
    <source>
        <dbReference type="EMBL" id="MBC5615970.1"/>
    </source>
</evidence>
<dbReference type="NCBIfam" id="TIGR03723">
    <property type="entry name" value="T6A_TsaD_YgjD"/>
    <property type="match status" value="1"/>
</dbReference>
<evidence type="ECO:0000256" key="6">
    <source>
        <dbReference type="ARBA" id="ARBA00048117"/>
    </source>
</evidence>
<dbReference type="EC" id="2.3.1.234" evidence="7"/>
<keyword evidence="7" id="KW-0963">Cytoplasm</keyword>
<dbReference type="InterPro" id="IPR043129">
    <property type="entry name" value="ATPase_NBD"/>
</dbReference>
<keyword evidence="2 7" id="KW-0819">tRNA processing</keyword>
<evidence type="ECO:0000256" key="2">
    <source>
        <dbReference type="ARBA" id="ARBA00022694"/>
    </source>
</evidence>
<dbReference type="Pfam" id="PF00814">
    <property type="entry name" value="TsaD"/>
    <property type="match status" value="1"/>
</dbReference>
<proteinExistence type="inferred from homology"/>
<evidence type="ECO:0000256" key="4">
    <source>
        <dbReference type="ARBA" id="ARBA00023004"/>
    </source>
</evidence>
<feature type="binding site" evidence="7">
    <location>
        <position position="172"/>
    </location>
    <ligand>
        <name>substrate</name>
    </ligand>
</feature>
<evidence type="ECO:0000256" key="1">
    <source>
        <dbReference type="ARBA" id="ARBA00022679"/>
    </source>
</evidence>
<dbReference type="PROSITE" id="PS01016">
    <property type="entry name" value="GLYCOPROTEASE"/>
    <property type="match status" value="1"/>
</dbReference>
<comment type="caution">
    <text evidence="9">The sequence shown here is derived from an EMBL/GenBank/DDBJ whole genome shotgun (WGS) entry which is preliminary data.</text>
</comment>
<organism evidence="9 10">
    <name type="scientific">Alistipes hominis</name>
    <dbReference type="NCBI Taxonomy" id="2763015"/>
    <lineage>
        <taxon>Bacteria</taxon>
        <taxon>Pseudomonadati</taxon>
        <taxon>Bacteroidota</taxon>
        <taxon>Bacteroidia</taxon>
        <taxon>Bacteroidales</taxon>
        <taxon>Rikenellaceae</taxon>
        <taxon>Alistipes</taxon>
    </lineage>
</organism>
<comment type="subcellular location">
    <subcellularLocation>
        <location evidence="7">Cytoplasm</location>
    </subcellularLocation>
</comment>
<dbReference type="PRINTS" id="PR00789">
    <property type="entry name" value="OSIALOPTASE"/>
</dbReference>
<dbReference type="InterPro" id="IPR017860">
    <property type="entry name" value="Peptidase_M22_CS"/>
</dbReference>
<evidence type="ECO:0000256" key="5">
    <source>
        <dbReference type="ARBA" id="ARBA00023315"/>
    </source>
</evidence>
<dbReference type="PANTHER" id="PTHR11735:SF6">
    <property type="entry name" value="TRNA N6-ADENOSINE THREONYLCARBAMOYLTRANSFERASE, MITOCHONDRIAL"/>
    <property type="match status" value="1"/>
</dbReference>
<dbReference type="Proteomes" id="UP000636891">
    <property type="component" value="Unassembled WGS sequence"/>
</dbReference>
<keyword evidence="10" id="KW-1185">Reference proteome</keyword>
<evidence type="ECO:0000256" key="7">
    <source>
        <dbReference type="HAMAP-Rule" id="MF_01445"/>
    </source>
</evidence>
<gene>
    <name evidence="7 9" type="primary">tsaD</name>
    <name evidence="9" type="ORF">H8S08_02910</name>
</gene>
<keyword evidence="4 7" id="KW-0408">Iron</keyword>
<keyword evidence="3 7" id="KW-0479">Metal-binding</keyword>
<feature type="binding site" evidence="7">
    <location>
        <position position="189"/>
    </location>
    <ligand>
        <name>substrate</name>
    </ligand>
</feature>
<feature type="binding site" evidence="7">
    <location>
        <position position="115"/>
    </location>
    <ligand>
        <name>Fe cation</name>
        <dbReference type="ChEBI" id="CHEBI:24875"/>
    </ligand>
</feature>
<evidence type="ECO:0000256" key="3">
    <source>
        <dbReference type="ARBA" id="ARBA00022723"/>
    </source>
</evidence>
<dbReference type="CDD" id="cd24133">
    <property type="entry name" value="ASKHA_NBD_TsaD_bac"/>
    <property type="match status" value="1"/>
</dbReference>
<keyword evidence="1 7" id="KW-0808">Transferase</keyword>
<comment type="catalytic activity">
    <reaction evidence="6 7">
        <text>L-threonylcarbamoyladenylate + adenosine(37) in tRNA = N(6)-L-threonylcarbamoyladenosine(37) in tRNA + AMP + H(+)</text>
        <dbReference type="Rhea" id="RHEA:37059"/>
        <dbReference type="Rhea" id="RHEA-COMP:10162"/>
        <dbReference type="Rhea" id="RHEA-COMP:10163"/>
        <dbReference type="ChEBI" id="CHEBI:15378"/>
        <dbReference type="ChEBI" id="CHEBI:73682"/>
        <dbReference type="ChEBI" id="CHEBI:74411"/>
        <dbReference type="ChEBI" id="CHEBI:74418"/>
        <dbReference type="ChEBI" id="CHEBI:456215"/>
        <dbReference type="EC" id="2.3.1.234"/>
    </reaction>
</comment>
<comment type="function">
    <text evidence="7">Required for the formation of a threonylcarbamoyl group on adenosine at position 37 (t(6)A37) in tRNAs that read codons beginning with adenine. Is involved in the transfer of the threonylcarbamoyl moiety of threonylcarbamoyl-AMP (TC-AMP) to the N6 group of A37, together with TsaE and TsaB. TsaD likely plays a direct catalytic role in this reaction.</text>
</comment>
<comment type="cofactor">
    <cofactor evidence="7">
        <name>Fe(2+)</name>
        <dbReference type="ChEBI" id="CHEBI:29033"/>
    </cofactor>
    <text evidence="7">Binds 1 Fe(2+) ion per subunit.</text>
</comment>
<dbReference type="InterPro" id="IPR000905">
    <property type="entry name" value="Gcp-like_dom"/>
</dbReference>
<dbReference type="PANTHER" id="PTHR11735">
    <property type="entry name" value="TRNA N6-ADENOSINE THREONYLCARBAMOYLTRANSFERASE"/>
    <property type="match status" value="1"/>
</dbReference>
<feature type="binding site" evidence="7">
    <location>
        <position position="308"/>
    </location>
    <ligand>
        <name>Fe cation</name>
        <dbReference type="ChEBI" id="CHEBI:24875"/>
    </ligand>
</feature>
<name>A0ABR7CKR1_9BACT</name>
<keyword evidence="5 7" id="KW-0012">Acyltransferase</keyword>
<feature type="binding site" evidence="7">
    <location>
        <position position="185"/>
    </location>
    <ligand>
        <name>substrate</name>
    </ligand>
</feature>
<evidence type="ECO:0000313" key="10">
    <source>
        <dbReference type="Proteomes" id="UP000636891"/>
    </source>
</evidence>
<comment type="similarity">
    <text evidence="7">Belongs to the KAE1 / TsaD family.</text>
</comment>
<dbReference type="InterPro" id="IPR022450">
    <property type="entry name" value="TsaD"/>
</dbReference>
<dbReference type="GO" id="GO:0061711">
    <property type="term" value="F:tRNA N(6)-L-threonylcarbamoyladenine synthase activity"/>
    <property type="evidence" value="ECO:0007669"/>
    <property type="project" value="UniProtKB-EC"/>
</dbReference>
<dbReference type="Gene3D" id="3.30.420.40">
    <property type="match status" value="2"/>
</dbReference>
<feature type="domain" description="Gcp-like" evidence="8">
    <location>
        <begin position="25"/>
        <end position="314"/>
    </location>
</feature>
<dbReference type="EMBL" id="JACOOK010000001">
    <property type="protein sequence ID" value="MBC5615970.1"/>
    <property type="molecule type" value="Genomic_DNA"/>
</dbReference>
<dbReference type="RefSeq" id="WP_118656455.1">
    <property type="nucleotide sequence ID" value="NZ_JACOOK010000001.1"/>
</dbReference>
<dbReference type="InterPro" id="IPR017861">
    <property type="entry name" value="KAE1/TsaD"/>
</dbReference>
<sequence length="340" mass="37175">MDITILGIESSCDDTSAAVIRGRTLLSNVIASQDVHRKYGGVIPELASRAHQQNIIPVVDTAIREAGIELKDLDGIAFTRGPGLLGSLMVGVSFAKGLSLSLDIPMMDVNHLQGHISSHFIDLPDRQLAHPRFPFLCLLVSGGHSQIVLVKDYGEMEIVGTTIDDAAGEAFDKCAKVMGLPYPGGPVIDKLAKEGNPKRFKFAKPSVDGFNYSFSGLKTSFLYFLRDEMRENPNFIGENKADLCASLQSTIIEILLNKLVRAARHYDIRDIAIAGGVSANSGLRRAIVEEGVRRGWNTFLPEFKFTTDNAAMIAVTGYFKYQRGEFAPMDVVPVARISRM</sequence>
<evidence type="ECO:0000259" key="8">
    <source>
        <dbReference type="Pfam" id="PF00814"/>
    </source>
</evidence>
<protein>
    <recommendedName>
        <fullName evidence="7">tRNA N6-adenosine threonylcarbamoyltransferase</fullName>
        <ecNumber evidence="7">2.3.1.234</ecNumber>
    </recommendedName>
    <alternativeName>
        <fullName evidence="7">N6-L-threonylcarbamoyladenine synthase</fullName>
        <shortName evidence="7">t(6)A synthase</shortName>
    </alternativeName>
    <alternativeName>
        <fullName evidence="7">t(6)A37 threonylcarbamoyladenosine biosynthesis protein TsaD</fullName>
    </alternativeName>
    <alternativeName>
        <fullName evidence="7">tRNA threonylcarbamoyladenosine biosynthesis protein TsaD</fullName>
    </alternativeName>
</protein>
<feature type="binding site" evidence="7">
    <location>
        <position position="111"/>
    </location>
    <ligand>
        <name>Fe cation</name>
        <dbReference type="ChEBI" id="CHEBI:24875"/>
    </ligand>
</feature>
<feature type="binding site" evidence="7">
    <location>
        <position position="280"/>
    </location>
    <ligand>
        <name>substrate</name>
    </ligand>
</feature>
<dbReference type="SUPFAM" id="SSF53067">
    <property type="entry name" value="Actin-like ATPase domain"/>
    <property type="match status" value="2"/>
</dbReference>
<reference evidence="9 10" key="1">
    <citation type="submission" date="2020-08" db="EMBL/GenBank/DDBJ databases">
        <title>Genome public.</title>
        <authorList>
            <person name="Liu C."/>
            <person name="Sun Q."/>
        </authorList>
    </citation>
    <scope>NUCLEOTIDE SEQUENCE [LARGE SCALE GENOMIC DNA]</scope>
    <source>
        <strain evidence="9 10">New-7</strain>
    </source>
</reference>
<accession>A0ABR7CKR1</accession>
<feature type="binding site" evidence="7">
    <location>
        <begin position="139"/>
        <end position="143"/>
    </location>
    <ligand>
        <name>substrate</name>
    </ligand>
</feature>
<dbReference type="HAMAP" id="MF_01445">
    <property type="entry name" value="TsaD"/>
    <property type="match status" value="1"/>
</dbReference>
<dbReference type="NCBIfam" id="TIGR00329">
    <property type="entry name" value="gcp_kae1"/>
    <property type="match status" value="1"/>
</dbReference>